<evidence type="ECO:0000256" key="2">
    <source>
        <dbReference type="SAM" id="Phobius"/>
    </source>
</evidence>
<dbReference type="OrthoDB" id="6623990at2"/>
<feature type="region of interest" description="Disordered" evidence="1">
    <location>
        <begin position="1"/>
        <end position="38"/>
    </location>
</feature>
<feature type="transmembrane region" description="Helical" evidence="2">
    <location>
        <begin position="320"/>
        <end position="343"/>
    </location>
</feature>
<keyword evidence="4" id="KW-0808">Transferase</keyword>
<gene>
    <name evidence="4" type="ORF">ETD96_39520</name>
</gene>
<accession>A0A5S4G4B6</accession>
<feature type="transmembrane region" description="Helical" evidence="2">
    <location>
        <begin position="76"/>
        <end position="95"/>
    </location>
</feature>
<dbReference type="GO" id="GO:0016747">
    <property type="term" value="F:acyltransferase activity, transferring groups other than amino-acyl groups"/>
    <property type="evidence" value="ECO:0007669"/>
    <property type="project" value="InterPro"/>
</dbReference>
<feature type="transmembrane region" description="Helical" evidence="2">
    <location>
        <begin position="107"/>
        <end position="128"/>
    </location>
</feature>
<dbReference type="PANTHER" id="PTHR37312:SF1">
    <property type="entry name" value="MEMBRANE-BOUND ACYLTRANSFERASE YKRP-RELATED"/>
    <property type="match status" value="1"/>
</dbReference>
<keyword evidence="4" id="KW-0012">Acyltransferase</keyword>
<keyword evidence="5" id="KW-1185">Reference proteome</keyword>
<evidence type="ECO:0000313" key="4">
    <source>
        <dbReference type="EMBL" id="TMR27364.1"/>
    </source>
</evidence>
<dbReference type="EMBL" id="VCKZ01000497">
    <property type="protein sequence ID" value="TMR27364.1"/>
    <property type="molecule type" value="Genomic_DNA"/>
</dbReference>
<proteinExistence type="predicted"/>
<keyword evidence="2" id="KW-0812">Transmembrane</keyword>
<organism evidence="4 5">
    <name type="scientific">Actinomadura geliboluensis</name>
    <dbReference type="NCBI Taxonomy" id="882440"/>
    <lineage>
        <taxon>Bacteria</taxon>
        <taxon>Bacillati</taxon>
        <taxon>Actinomycetota</taxon>
        <taxon>Actinomycetes</taxon>
        <taxon>Streptosporangiales</taxon>
        <taxon>Thermomonosporaceae</taxon>
        <taxon>Actinomadura</taxon>
    </lineage>
</organism>
<dbReference type="Pfam" id="PF01757">
    <property type="entry name" value="Acyl_transf_3"/>
    <property type="match status" value="1"/>
</dbReference>
<keyword evidence="2" id="KW-1133">Transmembrane helix</keyword>
<keyword evidence="2" id="KW-0472">Membrane</keyword>
<name>A0A5S4G4B6_9ACTN</name>
<feature type="domain" description="Acyltransferase 3" evidence="3">
    <location>
        <begin position="42"/>
        <end position="338"/>
    </location>
</feature>
<feature type="transmembrane region" description="Helical" evidence="2">
    <location>
        <begin position="256"/>
        <end position="282"/>
    </location>
</feature>
<dbReference type="AlphaFoldDB" id="A0A5S4G4B6"/>
<dbReference type="InterPro" id="IPR002656">
    <property type="entry name" value="Acyl_transf_3_dom"/>
</dbReference>
<evidence type="ECO:0000259" key="3">
    <source>
        <dbReference type="Pfam" id="PF01757"/>
    </source>
</evidence>
<dbReference type="PANTHER" id="PTHR37312">
    <property type="entry name" value="MEMBRANE-BOUND ACYLTRANSFERASE YKRP-RELATED"/>
    <property type="match status" value="1"/>
</dbReference>
<feature type="compositionally biased region" description="Low complexity" evidence="1">
    <location>
        <begin position="7"/>
        <end position="34"/>
    </location>
</feature>
<evidence type="ECO:0000256" key="1">
    <source>
        <dbReference type="SAM" id="MobiDB-lite"/>
    </source>
</evidence>
<dbReference type="Proteomes" id="UP000305238">
    <property type="component" value="Unassembled WGS sequence"/>
</dbReference>
<dbReference type="InterPro" id="IPR052734">
    <property type="entry name" value="Nod_factor_acetyltransferase"/>
</dbReference>
<protein>
    <submittedName>
        <fullName evidence="4">Acyltransferase</fullName>
    </submittedName>
</protein>
<feature type="transmembrane region" description="Helical" evidence="2">
    <location>
        <begin position="289"/>
        <end position="308"/>
    </location>
</feature>
<evidence type="ECO:0000313" key="5">
    <source>
        <dbReference type="Proteomes" id="UP000305238"/>
    </source>
</evidence>
<feature type="transmembrane region" description="Helical" evidence="2">
    <location>
        <begin position="217"/>
        <end position="236"/>
    </location>
</feature>
<sequence>MAPPAPGTARPAPGTPPSSAAGSAAGAASPGQGARPRKPRDPFFDNAKYFAILLVVAGHVIANIRSDVPIAKALYLFIYMFHMPLFIVITGYLSRNWTFSTGKARKLITHVGVPYVVFEVAYELYAWLGKGGELTISLLKPYWLMWFMCALFLWRLSTPVWQQIRWPLGIALLFALLSYMSDLGGTFNIHRVLGLLPLYVLGLTLKPEHFELLKKPIARPIGAAVLAGGLAMAYFAKDRMTENWVFWKTPYEDLGVNNVTGTVMTLAMFSCATVLVAAFLAVVPRGRHWFSALGATTLYTYLLHGFIIRLLDYLDWWEFAWMHTVPGTIILLGASAVLGTVLCSPPVVRCMSWAIEPKMTWAFTSLRRPAGRGPAGKGAKRAAGGQAR</sequence>
<feature type="transmembrane region" description="Helical" evidence="2">
    <location>
        <begin position="187"/>
        <end position="205"/>
    </location>
</feature>
<reference evidence="4 5" key="1">
    <citation type="submission" date="2019-05" db="EMBL/GenBank/DDBJ databases">
        <title>Draft genome sequence of Actinomadura geliboluensis A8036.</title>
        <authorList>
            <person name="Saricaoglu S."/>
            <person name="Isik K."/>
        </authorList>
    </citation>
    <scope>NUCLEOTIDE SEQUENCE [LARGE SCALE GENOMIC DNA]</scope>
    <source>
        <strain evidence="4 5">A8036</strain>
    </source>
</reference>
<feature type="transmembrane region" description="Helical" evidence="2">
    <location>
        <begin position="47"/>
        <end position="64"/>
    </location>
</feature>
<comment type="caution">
    <text evidence="4">The sequence shown here is derived from an EMBL/GenBank/DDBJ whole genome shotgun (WGS) entry which is preliminary data.</text>
</comment>
<feature type="transmembrane region" description="Helical" evidence="2">
    <location>
        <begin position="140"/>
        <end position="157"/>
    </location>
</feature>